<evidence type="ECO:0000256" key="3">
    <source>
        <dbReference type="ARBA" id="ARBA00029814"/>
    </source>
</evidence>
<protein>
    <recommendedName>
        <fullName evidence="2">Diphthine--ammonia ligase</fullName>
        <ecNumber evidence="1">6.3.1.14</ecNumber>
    </recommendedName>
    <alternativeName>
        <fullName evidence="3">Diphthamide synthase</fullName>
    </alternativeName>
    <alternativeName>
        <fullName evidence="4">Diphthamide synthetase</fullName>
    </alternativeName>
</protein>
<dbReference type="RefSeq" id="XP_028873312.1">
    <property type="nucleotide sequence ID" value="XM_029018319.1"/>
</dbReference>
<dbReference type="Gene3D" id="3.40.50.620">
    <property type="entry name" value="HUPs"/>
    <property type="match status" value="1"/>
</dbReference>
<dbReference type="NCBIfam" id="TIGR00290">
    <property type="entry name" value="MJ0570_dom"/>
    <property type="match status" value="1"/>
</dbReference>
<dbReference type="PANTHER" id="PTHR12196:SF2">
    <property type="entry name" value="DIPHTHINE--AMMONIA LIGASE"/>
    <property type="match status" value="1"/>
</dbReference>
<dbReference type="Gene3D" id="3.90.1490.10">
    <property type="entry name" value="putative n-type atp pyrophosphatase, domain 2"/>
    <property type="match status" value="1"/>
</dbReference>
<evidence type="ECO:0000256" key="4">
    <source>
        <dbReference type="ARBA" id="ARBA00031552"/>
    </source>
</evidence>
<dbReference type="EC" id="6.3.1.14" evidence="1"/>
<evidence type="ECO:0000259" key="6">
    <source>
        <dbReference type="Pfam" id="PF01902"/>
    </source>
</evidence>
<evidence type="ECO:0000256" key="2">
    <source>
        <dbReference type="ARBA" id="ARBA00018426"/>
    </source>
</evidence>
<dbReference type="AlphaFoldDB" id="A0A1J4MFS9"/>
<comment type="caution">
    <text evidence="7">The sequence shown here is derived from an EMBL/GenBank/DDBJ whole genome shotgun (WGS) entry which is preliminary data.</text>
</comment>
<dbReference type="InterPro" id="IPR014729">
    <property type="entry name" value="Rossmann-like_a/b/a_fold"/>
</dbReference>
<name>A0A1J4MFS9_9CRYT</name>
<dbReference type="InterPro" id="IPR030662">
    <property type="entry name" value="DPH6/MJ0570"/>
</dbReference>
<dbReference type="VEuPathDB" id="CryptoDB:cubi_01307"/>
<evidence type="ECO:0000256" key="1">
    <source>
        <dbReference type="ARBA" id="ARBA00012089"/>
    </source>
</evidence>
<proteinExistence type="predicted"/>
<organism evidence="7 8">
    <name type="scientific">Cryptosporidium ubiquitum</name>
    <dbReference type="NCBI Taxonomy" id="857276"/>
    <lineage>
        <taxon>Eukaryota</taxon>
        <taxon>Sar</taxon>
        <taxon>Alveolata</taxon>
        <taxon>Apicomplexa</taxon>
        <taxon>Conoidasida</taxon>
        <taxon>Coccidia</taxon>
        <taxon>Eucoccidiorida</taxon>
        <taxon>Eimeriorina</taxon>
        <taxon>Cryptosporidiidae</taxon>
        <taxon>Cryptosporidium</taxon>
    </lineage>
</organism>
<reference evidence="7 8" key="1">
    <citation type="submission" date="2016-10" db="EMBL/GenBank/DDBJ databases">
        <title>Reductive evolution of mitochondrial metabolism and differential evolution of invasion-related proteins in Cryptosporidium.</title>
        <authorList>
            <person name="Liu S."/>
            <person name="Roellig D.M."/>
            <person name="Guo Y."/>
            <person name="Li N."/>
            <person name="Frace M.A."/>
            <person name="Tang K."/>
            <person name="Zhang L."/>
            <person name="Feng Y."/>
            <person name="Xiao L."/>
        </authorList>
    </citation>
    <scope>NUCLEOTIDE SEQUENCE [LARGE SCALE GENOMIC DNA]</scope>
    <source>
        <strain evidence="7">39726</strain>
    </source>
</reference>
<dbReference type="SUPFAM" id="SSF52402">
    <property type="entry name" value="Adenine nucleotide alpha hydrolases-like"/>
    <property type="match status" value="1"/>
</dbReference>
<comment type="catalytic activity">
    <reaction evidence="5">
        <text>diphthine-[translation elongation factor 2] + NH4(+) + ATP = diphthamide-[translation elongation factor 2] + AMP + diphosphate + H(+)</text>
        <dbReference type="Rhea" id="RHEA:19753"/>
        <dbReference type="Rhea" id="RHEA-COMP:10172"/>
        <dbReference type="Rhea" id="RHEA-COMP:10174"/>
        <dbReference type="ChEBI" id="CHEBI:15378"/>
        <dbReference type="ChEBI" id="CHEBI:16692"/>
        <dbReference type="ChEBI" id="CHEBI:28938"/>
        <dbReference type="ChEBI" id="CHEBI:30616"/>
        <dbReference type="ChEBI" id="CHEBI:33019"/>
        <dbReference type="ChEBI" id="CHEBI:82696"/>
        <dbReference type="ChEBI" id="CHEBI:456215"/>
        <dbReference type="EC" id="6.3.1.14"/>
    </reaction>
</comment>
<dbReference type="PANTHER" id="PTHR12196">
    <property type="entry name" value="DOMAIN OF UNKNOWN FUNCTION 71 DUF71 -CONTAINING PROTEIN"/>
    <property type="match status" value="1"/>
</dbReference>
<dbReference type="EMBL" id="LRBP01000028">
    <property type="protein sequence ID" value="OII71693.1"/>
    <property type="molecule type" value="Genomic_DNA"/>
</dbReference>
<keyword evidence="8" id="KW-1185">Reference proteome</keyword>
<dbReference type="CDD" id="cd01994">
    <property type="entry name" value="AANH_PF0828-like"/>
    <property type="match status" value="1"/>
</dbReference>
<dbReference type="GO" id="GO:0017183">
    <property type="term" value="P:protein histidyl modification to diphthamide"/>
    <property type="evidence" value="ECO:0007669"/>
    <property type="project" value="TreeGrafter"/>
</dbReference>
<feature type="domain" description="Diphthamide synthase" evidence="6">
    <location>
        <begin position="1"/>
        <end position="217"/>
    </location>
</feature>
<evidence type="ECO:0000313" key="8">
    <source>
        <dbReference type="Proteomes" id="UP000186176"/>
    </source>
</evidence>
<dbReference type="Proteomes" id="UP000186176">
    <property type="component" value="Unassembled WGS sequence"/>
</dbReference>
<evidence type="ECO:0000256" key="5">
    <source>
        <dbReference type="ARBA" id="ARBA00048108"/>
    </source>
</evidence>
<dbReference type="GeneID" id="39978098"/>
<gene>
    <name evidence="7" type="ORF">cubi_01307</name>
</gene>
<sequence>MKLVGLISGGKDSIFNLLCCKSFGLEISALANLSPPDNMVEIDSYMYQSIGKELIPLISECMEVPLVRRNISGKAINQEINYTTTQGDEVEDLFMLLKNVKESFPDIQGVSCGAVMSNYQRNRLEEVCHRLKLQCYCFMWMIPEHALLNSIVEGGLRSMIVKVASFGLNESFLGRMVSECLGDFEYIQSKICSDFHCCGEGGEYESLTLDGPNHLFKNNYISISNFKSICLDSNPYAPVYVLKPTEYKLIRKEKCNDEEIKTVLPFFDPNYSLFYYLYDTGRYKLNYFGSIKRIEAEMKGDEIEIQNSNLNDSNESFEVKVFETEKTYMITIDLNFNSLNISSCSKKVSKFISENLSFKDWFISSKAVFFEALIRLFKTEDVLGIFELSQFWDMINLESFGVKWKPAVNISFTTSKMVNNSKFHIVIIKNSIDSEKCLIKESCSSSISSYGTSIPRSFSNSIIVSNKKPFNLLGDFQYKSGLIVDNPILLSSSVYGFIPHSGDTPNCDQIKSFLNMVNSNGFRDFHDQLCIELSLSLRSFRCNLNSSIYNSHLLSFKNEVDYRFDVFNITHIWIIELSIREVISLSEFVDYFKSLVNEYNYNKNYAPNKWSDIHKFIETSKYSSIDPIVIPIYVDYLPLNTKCKLVPVSLIMNDYKDYHVEISNSNSNFWNYELRSFSNSQTIAVLFELKETKIDSSGKWEEMVKNLRTSIDGILNKHNLSLNDKIICSKFFVVDEFYDIICQSQDPLIRASFISSVKILLNYSILQYLLIVSY</sequence>
<evidence type="ECO:0000313" key="7">
    <source>
        <dbReference type="EMBL" id="OII71693.1"/>
    </source>
</evidence>
<dbReference type="GO" id="GO:0017178">
    <property type="term" value="F:diphthine-ammonia ligase activity"/>
    <property type="evidence" value="ECO:0007669"/>
    <property type="project" value="UniProtKB-EC"/>
</dbReference>
<accession>A0A1J4MFS9</accession>
<dbReference type="FunFam" id="3.40.50.620:FF:000145">
    <property type="entry name" value="ATP-binding domain containing protein"/>
    <property type="match status" value="1"/>
</dbReference>
<dbReference type="InterPro" id="IPR002761">
    <property type="entry name" value="Diphthami_syn_dom"/>
</dbReference>
<dbReference type="Pfam" id="PF01902">
    <property type="entry name" value="Diphthami_syn_2"/>
    <property type="match status" value="1"/>
</dbReference>
<dbReference type="OrthoDB" id="686384at2759"/>